<dbReference type="Gene3D" id="2.70.50.70">
    <property type="match status" value="2"/>
</dbReference>
<evidence type="ECO:0000313" key="5">
    <source>
        <dbReference type="Proteomes" id="UP000460317"/>
    </source>
</evidence>
<dbReference type="CDD" id="cd12843">
    <property type="entry name" value="Bvu_2165_C_like"/>
    <property type="match status" value="1"/>
</dbReference>
<evidence type="ECO:0000259" key="3">
    <source>
        <dbReference type="Pfam" id="PF14848"/>
    </source>
</evidence>
<organism evidence="4 5">
    <name type="scientific">Bacteroides thetaiotaomicron</name>
    <dbReference type="NCBI Taxonomy" id="818"/>
    <lineage>
        <taxon>Bacteria</taxon>
        <taxon>Pseudomonadati</taxon>
        <taxon>Bacteroidota</taxon>
        <taxon>Bacteroidia</taxon>
        <taxon>Bacteroidales</taxon>
        <taxon>Bacteroidaceae</taxon>
        <taxon>Bacteroides</taxon>
    </lineage>
</organism>
<dbReference type="InterPro" id="IPR049893">
    <property type="entry name" value="Bvu_2165-like_IHF-HU-DNA_bdg"/>
</dbReference>
<gene>
    <name evidence="4" type="ORF">GAN93_06955</name>
</gene>
<comment type="caution">
    <text evidence="4">The sequence shown here is derived from an EMBL/GenBank/DDBJ whole genome shotgun (WGS) entry which is preliminary data.</text>
</comment>
<feature type="region of interest" description="Disordered" evidence="1">
    <location>
        <begin position="238"/>
        <end position="267"/>
    </location>
</feature>
<proteinExistence type="predicted"/>
<accession>A0A7J5JPV5</accession>
<dbReference type="RefSeq" id="WP_130041432.1">
    <property type="nucleotide sequence ID" value="NZ_RCXW01000005.1"/>
</dbReference>
<feature type="domain" description="DUF4469" evidence="2">
    <location>
        <begin position="132"/>
        <end position="232"/>
    </location>
</feature>
<dbReference type="AlphaFoldDB" id="A0A7J5JPV5"/>
<dbReference type="EMBL" id="WCSB01000005">
    <property type="protein sequence ID" value="KAB4453471.1"/>
    <property type="molecule type" value="Genomic_DNA"/>
</dbReference>
<dbReference type="CDD" id="cd13833">
    <property type="entry name" value="HU_IHF_like"/>
    <property type="match status" value="1"/>
</dbReference>
<feature type="compositionally biased region" description="Gly residues" evidence="1">
    <location>
        <begin position="242"/>
        <end position="257"/>
    </location>
</feature>
<evidence type="ECO:0000256" key="1">
    <source>
        <dbReference type="SAM" id="MobiDB-lite"/>
    </source>
</evidence>
<dbReference type="Proteomes" id="UP000460317">
    <property type="component" value="Unassembled WGS sequence"/>
</dbReference>
<reference evidence="4 5" key="1">
    <citation type="journal article" date="2019" name="Nat. Med.">
        <title>A library of human gut bacterial isolates paired with longitudinal multiomics data enables mechanistic microbiome research.</title>
        <authorList>
            <person name="Poyet M."/>
            <person name="Groussin M."/>
            <person name="Gibbons S.M."/>
            <person name="Avila-Pacheco J."/>
            <person name="Jiang X."/>
            <person name="Kearney S.M."/>
            <person name="Perrotta A.R."/>
            <person name="Berdy B."/>
            <person name="Zhao S."/>
            <person name="Lieberman T.D."/>
            <person name="Swanson P.K."/>
            <person name="Smith M."/>
            <person name="Roesemann S."/>
            <person name="Alexander J.E."/>
            <person name="Rich S.A."/>
            <person name="Livny J."/>
            <person name="Vlamakis H."/>
            <person name="Clish C."/>
            <person name="Bullock K."/>
            <person name="Deik A."/>
            <person name="Scott J."/>
            <person name="Pierce K.A."/>
            <person name="Xavier R.J."/>
            <person name="Alm E.J."/>
        </authorList>
    </citation>
    <scope>NUCLEOTIDE SEQUENCE [LARGE SCALE GENOMIC DNA]</scope>
    <source>
        <strain evidence="4 5">BIOML-A165</strain>
    </source>
</reference>
<dbReference type="Pfam" id="PF14848">
    <property type="entry name" value="HU-DNA_bdg"/>
    <property type="match status" value="1"/>
</dbReference>
<protein>
    <submittedName>
        <fullName evidence="4">DUF4469 domain-containing protein</fullName>
    </submittedName>
</protein>
<name>A0A7J5JPV5_BACT4</name>
<dbReference type="InterPro" id="IPR027824">
    <property type="entry name" value="DUF4469"/>
</dbReference>
<evidence type="ECO:0000259" key="2">
    <source>
        <dbReference type="Pfam" id="PF14734"/>
    </source>
</evidence>
<sequence>MAKNVLKAWLVDNTVTTDDKTDKIFSLETTRSIDKEIILDRMVAKNPGVRRETMALGIELMEEVIAEALMNGESVNTGLFRGVAQFRGVAKQNAWNAATNSIYVSLTQGKALREAIKDTRVDVLGERPTKFYIGSGQDAVTRAVDFSATAGRNFTLFGKNLTVAGTDPSVGITLTSTATGTVTKIDRDMIVLNEPSRLIILLPASLEDGEYMLTVTTQYRGGGDALLKTPRSTSHTIYIGGAPEGSGSTGTPGGSGSDGNIDENPFG</sequence>
<dbReference type="Pfam" id="PF14734">
    <property type="entry name" value="DUF4469"/>
    <property type="match status" value="1"/>
</dbReference>
<evidence type="ECO:0000313" key="4">
    <source>
        <dbReference type="EMBL" id="KAB4453471.1"/>
    </source>
</evidence>
<feature type="domain" description="Bvu-2165-like IHF-HU-like DNA-binding" evidence="3">
    <location>
        <begin position="5"/>
        <end position="125"/>
    </location>
</feature>